<dbReference type="GO" id="GO:0046872">
    <property type="term" value="F:metal ion binding"/>
    <property type="evidence" value="ECO:0007669"/>
    <property type="project" value="UniProtKB-KW"/>
</dbReference>
<evidence type="ECO:0000313" key="5">
    <source>
        <dbReference type="EMBL" id="EEX78427.1"/>
    </source>
</evidence>
<proteinExistence type="predicted"/>
<evidence type="ECO:0000313" key="6">
    <source>
        <dbReference type="Proteomes" id="UP000003505"/>
    </source>
</evidence>
<evidence type="ECO:0000256" key="1">
    <source>
        <dbReference type="ARBA" id="ARBA00022723"/>
    </source>
</evidence>
<evidence type="ECO:0000256" key="2">
    <source>
        <dbReference type="ARBA" id="ARBA00023004"/>
    </source>
</evidence>
<dbReference type="InterPro" id="IPR017900">
    <property type="entry name" value="4Fe4S_Fe_S_CS"/>
</dbReference>
<keyword evidence="3" id="KW-0411">Iron-sulfur</keyword>
<reference evidence="4 7" key="2">
    <citation type="submission" date="2011-04" db="EMBL/GenBank/DDBJ databases">
        <title>The complete genome of Selenomonas sputigena DSM 20758.</title>
        <authorList>
            <consortium name="US DOE Joint Genome Institute (JGI-PGF)"/>
            <person name="Lucas S."/>
            <person name="Copeland A."/>
            <person name="Lapidus A."/>
            <person name="Bruce D."/>
            <person name="Goodwin L."/>
            <person name="Pitluck S."/>
            <person name="Peters L."/>
            <person name="Kyrpides N."/>
            <person name="Mavromatis K."/>
            <person name="Ivanova N."/>
            <person name="Ovchinnikova G."/>
            <person name="Teshima H."/>
            <person name="Detter J.C."/>
            <person name="Tapia R."/>
            <person name="Han C."/>
            <person name="Land M."/>
            <person name="Hauser L."/>
            <person name="Markowitz V."/>
            <person name="Cheng J.-F."/>
            <person name="Hugenholtz P."/>
            <person name="Woyke T."/>
            <person name="Wu D."/>
            <person name="Gronow S."/>
            <person name="Wellnitz S."/>
            <person name="Schneider S."/>
            <person name="Klenk H.-P."/>
            <person name="Eisen J.A."/>
        </authorList>
    </citation>
    <scope>NUCLEOTIDE SEQUENCE [LARGE SCALE GENOMIC DNA]</scope>
    <source>
        <strain evidence="4">ATCC 35185</strain>
        <strain evidence="7">ATCC 35185 / DSM 20758 / VPI D19B-28</strain>
    </source>
</reference>
<dbReference type="GO" id="GO:0051536">
    <property type="term" value="F:iron-sulfur cluster binding"/>
    <property type="evidence" value="ECO:0007669"/>
    <property type="project" value="UniProtKB-KW"/>
</dbReference>
<gene>
    <name evidence="4" type="ordered locus">Selsp_1965</name>
    <name evidence="5" type="ORF">SELSPUOL_00026</name>
</gene>
<dbReference type="Proteomes" id="UP000011124">
    <property type="component" value="Chromosome"/>
</dbReference>
<name>C9LRG1_SELS3</name>
<dbReference type="HOGENOM" id="CLU_3011787_0_0_9"/>
<keyword evidence="2" id="KW-0408">Iron</keyword>
<protein>
    <recommendedName>
        <fullName evidence="8">4Fe-4S ferredoxin-type domain-containing protein</fullName>
    </recommendedName>
</protein>
<dbReference type="PROSITE" id="PS00198">
    <property type="entry name" value="4FE4S_FER_1"/>
    <property type="match status" value="1"/>
</dbReference>
<evidence type="ECO:0000313" key="4">
    <source>
        <dbReference type="EMBL" id="AEC00917.1"/>
    </source>
</evidence>
<dbReference type="Proteomes" id="UP000003505">
    <property type="component" value="Unassembled WGS sequence"/>
</dbReference>
<sequence>MLQSEKVKTAIEAVEACCGKCEICSPDCPVFVAKRALSTLFTDLEEYEASMDEGTP</sequence>
<keyword evidence="1" id="KW-0479">Metal-binding</keyword>
<dbReference type="RefSeq" id="WP_006190534.1">
    <property type="nucleotide sequence ID" value="NC_015437.1"/>
</dbReference>
<dbReference type="EMBL" id="CP002637">
    <property type="protein sequence ID" value="AEC00917.1"/>
    <property type="molecule type" value="Genomic_DNA"/>
</dbReference>
<evidence type="ECO:0000313" key="7">
    <source>
        <dbReference type="Proteomes" id="UP000011124"/>
    </source>
</evidence>
<dbReference type="EMBL" id="ACKP02000002">
    <property type="protein sequence ID" value="EEX78427.1"/>
    <property type="molecule type" value="Genomic_DNA"/>
</dbReference>
<keyword evidence="7" id="KW-1185">Reference proteome</keyword>
<dbReference type="AlphaFoldDB" id="C9LRG1"/>
<evidence type="ECO:0008006" key="8">
    <source>
        <dbReference type="Google" id="ProtNLM"/>
    </source>
</evidence>
<reference evidence="5 6" key="1">
    <citation type="submission" date="2009-09" db="EMBL/GenBank/DDBJ databases">
        <authorList>
            <person name="Weinstock G."/>
            <person name="Sodergren E."/>
            <person name="Clifton S."/>
            <person name="Fulton L."/>
            <person name="Fulton B."/>
            <person name="Courtney L."/>
            <person name="Fronick C."/>
            <person name="Harrison M."/>
            <person name="Strong C."/>
            <person name="Farmer C."/>
            <person name="Delahaunty K."/>
            <person name="Markovic C."/>
            <person name="Hall O."/>
            <person name="Minx P."/>
            <person name="Tomlinson C."/>
            <person name="Mitreva M."/>
            <person name="Nelson J."/>
            <person name="Hou S."/>
            <person name="Wollam A."/>
            <person name="Pepin K.H."/>
            <person name="Johnson M."/>
            <person name="Bhonagiri V."/>
            <person name="Nash W.E."/>
            <person name="Warren W."/>
            <person name="Chinwalla A."/>
            <person name="Mardis E.R."/>
            <person name="Wilson R.K."/>
        </authorList>
    </citation>
    <scope>NUCLEOTIDE SEQUENCE [LARGE SCALE GENOMIC DNA]</scope>
    <source>
        <strain evidence="5">ATCC 35185</strain>
        <strain evidence="6">ATCC 35185 / DSM 20758 / VPI D19B-28</strain>
    </source>
</reference>
<accession>C9LRG1</accession>
<dbReference type="KEGG" id="ssg:Selsp_1965"/>
<organism evidence="5 6">
    <name type="scientific">Selenomonas sputigena (strain ATCC 35185 / DSM 20758 / CCUG 44933 / VPI D19B-28)</name>
    <dbReference type="NCBI Taxonomy" id="546271"/>
    <lineage>
        <taxon>Bacteria</taxon>
        <taxon>Bacillati</taxon>
        <taxon>Bacillota</taxon>
        <taxon>Negativicutes</taxon>
        <taxon>Selenomonadales</taxon>
        <taxon>Selenomonadaceae</taxon>
        <taxon>Selenomonas</taxon>
    </lineage>
</organism>
<evidence type="ECO:0000256" key="3">
    <source>
        <dbReference type="ARBA" id="ARBA00023014"/>
    </source>
</evidence>